<dbReference type="EMBL" id="CP001001">
    <property type="protein sequence ID" value="ACB26277.1"/>
    <property type="molecule type" value="Genomic_DNA"/>
</dbReference>
<feature type="region of interest" description="Disordered" evidence="1">
    <location>
        <begin position="96"/>
        <end position="120"/>
    </location>
</feature>
<evidence type="ECO:0000313" key="3">
    <source>
        <dbReference type="Proteomes" id="UP000006589"/>
    </source>
</evidence>
<name>B1M3D7_METRJ</name>
<dbReference type="Proteomes" id="UP000006589">
    <property type="component" value="Chromosome"/>
</dbReference>
<reference evidence="2 3" key="1">
    <citation type="submission" date="2008-03" db="EMBL/GenBank/DDBJ databases">
        <title>Complete sequence of chromosome of Methylobacterium radiotolerans JCM 2831.</title>
        <authorList>
            <consortium name="US DOE Joint Genome Institute"/>
            <person name="Copeland A."/>
            <person name="Lucas S."/>
            <person name="Lapidus A."/>
            <person name="Glavina del Rio T."/>
            <person name="Dalin E."/>
            <person name="Tice H."/>
            <person name="Bruce D."/>
            <person name="Goodwin L."/>
            <person name="Pitluck S."/>
            <person name="Kiss H."/>
            <person name="Brettin T."/>
            <person name="Detter J.C."/>
            <person name="Han C."/>
            <person name="Kuske C.R."/>
            <person name="Schmutz J."/>
            <person name="Larimer F."/>
            <person name="Land M."/>
            <person name="Hauser L."/>
            <person name="Kyrpides N."/>
            <person name="Mikhailova N."/>
            <person name="Marx C.J."/>
            <person name="Richardson P."/>
        </authorList>
    </citation>
    <scope>NUCLEOTIDE SEQUENCE [LARGE SCALE GENOMIC DNA]</scope>
    <source>
        <strain evidence="3">ATCC 27329 / DSM 1819 / JCM 2831 / NBRC 15690 / NCIMB 10815 / 0-1</strain>
    </source>
</reference>
<gene>
    <name evidence="2" type="ordered locus">Mrad2831_4310</name>
</gene>
<protein>
    <submittedName>
        <fullName evidence="2">Uncharacterized protein</fullName>
    </submittedName>
</protein>
<dbReference type="AlphaFoldDB" id="B1M3D7"/>
<sequence length="141" mass="15866">MCGRRPSHVFDALHNLPGRRYVWCMKTASRPVKKTQKSFADLPPIRVRREPPTVSEAVAAAQDLADDVEQQVEIAAGLMGLPADEVRPHVLAAKKVKPERAPERILTQASPSRAPRTVVVERRTRPTVVIERRSRPLDPRR</sequence>
<accession>B1M3D7</accession>
<evidence type="ECO:0000313" key="2">
    <source>
        <dbReference type="EMBL" id="ACB26277.1"/>
    </source>
</evidence>
<evidence type="ECO:0000256" key="1">
    <source>
        <dbReference type="SAM" id="MobiDB-lite"/>
    </source>
</evidence>
<organism evidence="2 3">
    <name type="scientific">Methylobacterium radiotolerans (strain ATCC 27329 / DSM 1819 / JCM 2831 / NBRC 15690 / NCIMB 10815 / 0-1)</name>
    <dbReference type="NCBI Taxonomy" id="426355"/>
    <lineage>
        <taxon>Bacteria</taxon>
        <taxon>Pseudomonadati</taxon>
        <taxon>Pseudomonadota</taxon>
        <taxon>Alphaproteobacteria</taxon>
        <taxon>Hyphomicrobiales</taxon>
        <taxon>Methylobacteriaceae</taxon>
        <taxon>Methylobacterium</taxon>
    </lineage>
</organism>
<dbReference type="KEGG" id="mrd:Mrad2831_4310"/>
<dbReference type="HOGENOM" id="CLU_133201_0_0_5"/>
<dbReference type="eggNOG" id="ENOG5032UBW">
    <property type="taxonomic scope" value="Bacteria"/>
</dbReference>
<proteinExistence type="predicted"/>